<keyword evidence="2" id="KW-1185">Reference proteome</keyword>
<protein>
    <submittedName>
        <fullName evidence="1">Uncharacterized protein</fullName>
    </submittedName>
</protein>
<organism evidence="1 2">
    <name type="scientific">Varanus komodoensis</name>
    <name type="common">Komodo dragon</name>
    <dbReference type="NCBI Taxonomy" id="61221"/>
    <lineage>
        <taxon>Eukaryota</taxon>
        <taxon>Metazoa</taxon>
        <taxon>Chordata</taxon>
        <taxon>Craniata</taxon>
        <taxon>Vertebrata</taxon>
        <taxon>Euteleostomi</taxon>
        <taxon>Lepidosauria</taxon>
        <taxon>Squamata</taxon>
        <taxon>Bifurcata</taxon>
        <taxon>Unidentata</taxon>
        <taxon>Episquamata</taxon>
        <taxon>Toxicofera</taxon>
        <taxon>Anguimorpha</taxon>
        <taxon>Paleoanguimorpha</taxon>
        <taxon>Varanoidea</taxon>
        <taxon>Varanidae</taxon>
        <taxon>Varanus</taxon>
    </lineage>
</organism>
<evidence type="ECO:0000313" key="2">
    <source>
        <dbReference type="Proteomes" id="UP000694545"/>
    </source>
</evidence>
<reference evidence="1" key="2">
    <citation type="submission" date="2025-09" db="UniProtKB">
        <authorList>
            <consortium name="Ensembl"/>
        </authorList>
    </citation>
    <scope>IDENTIFICATION</scope>
</reference>
<dbReference type="Ensembl" id="ENSVKKT00000029770.1">
    <property type="protein sequence ID" value="ENSVKKP00000029080.1"/>
    <property type="gene ID" value="ENSVKKG00000018722.1"/>
</dbReference>
<name>A0A8D2Q9B1_VARKO</name>
<dbReference type="Proteomes" id="UP000694545">
    <property type="component" value="Unplaced"/>
</dbReference>
<dbReference type="AlphaFoldDB" id="A0A8D2Q9B1"/>
<sequence length="152" mass="16531">MAEAQQFWVQEPLATWLEWEAICKMQGIMFQCNAFCGENDRASGQSVPHVPLVEAAVITQALEGFQDCFSDCTPHLQAVSVMHVVPSRPCRRRRASSTIKRSVAVSSGDRCHGVGNGGAGMAWQPAQAENTSHTVIASHVVKTDTVIEKPKP</sequence>
<proteinExistence type="predicted"/>
<evidence type="ECO:0000313" key="1">
    <source>
        <dbReference type="Ensembl" id="ENSVKKP00000029080.1"/>
    </source>
</evidence>
<reference evidence="1" key="1">
    <citation type="submission" date="2025-08" db="UniProtKB">
        <authorList>
            <consortium name="Ensembl"/>
        </authorList>
    </citation>
    <scope>IDENTIFICATION</scope>
</reference>
<accession>A0A8D2Q9B1</accession>